<dbReference type="EMBL" id="UEGW01000001">
    <property type="protein sequence ID" value="SRX92212.1"/>
    <property type="molecule type" value="Genomic_DNA"/>
</dbReference>
<dbReference type="Proteomes" id="UP000252015">
    <property type="component" value="Unassembled WGS sequence"/>
</dbReference>
<feature type="domain" description="DUF7937" evidence="3">
    <location>
        <begin position="50"/>
        <end position="471"/>
    </location>
</feature>
<keyword evidence="2" id="KW-0812">Transmembrane</keyword>
<feature type="transmembrane region" description="Helical" evidence="2">
    <location>
        <begin position="226"/>
        <end position="249"/>
    </location>
</feature>
<feature type="transmembrane region" description="Helical" evidence="2">
    <location>
        <begin position="146"/>
        <end position="164"/>
    </location>
</feature>
<gene>
    <name evidence="4" type="ORF">MSP7336_00437</name>
</gene>
<feature type="transmembrane region" description="Helical" evidence="2">
    <location>
        <begin position="403"/>
        <end position="424"/>
    </location>
</feature>
<keyword evidence="2" id="KW-0472">Membrane</keyword>
<keyword evidence="5" id="KW-1185">Reference proteome</keyword>
<feature type="transmembrane region" description="Helical" evidence="2">
    <location>
        <begin position="444"/>
        <end position="469"/>
    </location>
</feature>
<feature type="transmembrane region" description="Helical" evidence="2">
    <location>
        <begin position="373"/>
        <end position="391"/>
    </location>
</feature>
<feature type="transmembrane region" description="Helical" evidence="2">
    <location>
        <begin position="339"/>
        <end position="361"/>
    </location>
</feature>
<evidence type="ECO:0000313" key="5">
    <source>
        <dbReference type="Proteomes" id="UP000252015"/>
    </source>
</evidence>
<reference evidence="4 5" key="1">
    <citation type="submission" date="2018-05" db="EMBL/GenBank/DDBJ databases">
        <authorList>
            <consortium name="IHU Genomes"/>
        </authorList>
    </citation>
    <scope>NUCLEOTIDE SEQUENCE [LARGE SCALE GENOMIC DNA]</scope>
    <source>
        <strain evidence="4 5">P7336</strain>
    </source>
</reference>
<evidence type="ECO:0000259" key="3">
    <source>
        <dbReference type="Pfam" id="PF25592"/>
    </source>
</evidence>
<feature type="transmembrane region" description="Helical" evidence="2">
    <location>
        <begin position="115"/>
        <end position="134"/>
    </location>
</feature>
<feature type="transmembrane region" description="Helical" evidence="2">
    <location>
        <begin position="185"/>
        <end position="206"/>
    </location>
</feature>
<evidence type="ECO:0000256" key="2">
    <source>
        <dbReference type="SAM" id="Phobius"/>
    </source>
</evidence>
<feature type="region of interest" description="Disordered" evidence="1">
    <location>
        <begin position="476"/>
        <end position="539"/>
    </location>
</feature>
<dbReference type="Pfam" id="PF25592">
    <property type="entry name" value="DUF7937"/>
    <property type="match status" value="1"/>
</dbReference>
<evidence type="ECO:0000256" key="1">
    <source>
        <dbReference type="SAM" id="MobiDB-lite"/>
    </source>
</evidence>
<feature type="transmembrane region" description="Helical" evidence="2">
    <location>
        <begin position="256"/>
        <end position="276"/>
    </location>
</feature>
<feature type="transmembrane region" description="Helical" evidence="2">
    <location>
        <begin position="84"/>
        <end position="103"/>
    </location>
</feature>
<sequence length="539" mass="57575">MLTTQPTTAEVTVYHKGSSLSDSRDDAPTTHLRSGPRRSHITEETLKRWNLARDVAAAVLLLIALVLPWNLYFGVGIPDSRLELFVALLVVTLFSLASIASSWRFKHVQPGRLRATLNVPYFLLVMGFVLFDMIQTVRYGGTGNVPGGVGPGAWVGAAGALLSAQPPITNTRVDKDRFRGWLLTARIIAFTAIALAALAFVFNLFWRIKAALPADSTGFGKQTFAIIMTAIVYGSVALAAVVVASWWILQRSRASRLALVALGVSTLLAGLIVWLLPIGRVIDAFHGIAQNTSTAAVGFEGFLAWAAAAAIVAPLTLLRTATSDHVSDNMWRQAARKGLLLIALWSAASVLMRITDLAVTVLLNLPNPPYDNAAMAAFDLVTAVLAAWLHVNLTNRSLPVPVISSLCGVLFVFSVSRIVIGVALAPRVAGSPAGLNNPVYGNDLAQQITSTFDVALSALTLCILVVTIITGKIQQRQPQVGAQPSRPPAPPEPETTRLTTGGAPAPRIFRPAERPPTPPAAPRIYRGPHEPTGGARHRD</sequence>
<evidence type="ECO:0000313" key="4">
    <source>
        <dbReference type="EMBL" id="SRX92212.1"/>
    </source>
</evidence>
<protein>
    <recommendedName>
        <fullName evidence="3">DUF7937 domain-containing protein</fullName>
    </recommendedName>
</protein>
<name>A0A375YTS2_MYCSH</name>
<accession>A0A375YTS2</accession>
<organism evidence="4 5">
    <name type="scientific">Mycobacterium shimoidei</name>
    <dbReference type="NCBI Taxonomy" id="29313"/>
    <lineage>
        <taxon>Bacteria</taxon>
        <taxon>Bacillati</taxon>
        <taxon>Actinomycetota</taxon>
        <taxon>Actinomycetes</taxon>
        <taxon>Mycobacteriales</taxon>
        <taxon>Mycobacteriaceae</taxon>
        <taxon>Mycobacterium</taxon>
    </lineage>
</organism>
<proteinExistence type="predicted"/>
<dbReference type="AlphaFoldDB" id="A0A375YTS2"/>
<feature type="region of interest" description="Disordered" evidence="1">
    <location>
        <begin position="16"/>
        <end position="37"/>
    </location>
</feature>
<keyword evidence="2" id="KW-1133">Transmembrane helix</keyword>
<dbReference type="InterPro" id="IPR057697">
    <property type="entry name" value="DUF7937"/>
</dbReference>
<feature type="transmembrane region" description="Helical" evidence="2">
    <location>
        <begin position="296"/>
        <end position="318"/>
    </location>
</feature>
<feature type="transmembrane region" description="Helical" evidence="2">
    <location>
        <begin position="55"/>
        <end position="72"/>
    </location>
</feature>